<keyword evidence="4" id="KW-1185">Reference proteome</keyword>
<accession>A0ABS1JW98</accession>
<evidence type="ECO:0000313" key="3">
    <source>
        <dbReference type="EMBL" id="MBL0428503.1"/>
    </source>
</evidence>
<comment type="caution">
    <text evidence="3">The sequence shown here is derived from an EMBL/GenBank/DDBJ whole genome shotgun (WGS) entry which is preliminary data.</text>
</comment>
<keyword evidence="1" id="KW-0460">Magnesium</keyword>
<dbReference type="Gene3D" id="3.90.550.10">
    <property type="entry name" value="Spore Coat Polysaccharide Biosynthesis Protein SpsA, Chain A"/>
    <property type="match status" value="1"/>
</dbReference>
<dbReference type="InterPro" id="IPR025877">
    <property type="entry name" value="MobA-like_NTP_Trfase"/>
</dbReference>
<dbReference type="InterPro" id="IPR029044">
    <property type="entry name" value="Nucleotide-diphossugar_trans"/>
</dbReference>
<evidence type="ECO:0000259" key="2">
    <source>
        <dbReference type="Pfam" id="PF12804"/>
    </source>
</evidence>
<dbReference type="Pfam" id="PF12804">
    <property type="entry name" value="NTP_transf_3"/>
    <property type="match status" value="1"/>
</dbReference>
<gene>
    <name evidence="3" type="ORF">JI746_25585</name>
</gene>
<dbReference type="EMBL" id="JAEQND010000019">
    <property type="protein sequence ID" value="MBL0428503.1"/>
    <property type="molecule type" value="Genomic_DNA"/>
</dbReference>
<proteinExistence type="predicted"/>
<evidence type="ECO:0000256" key="1">
    <source>
        <dbReference type="ARBA" id="ARBA00022842"/>
    </source>
</evidence>
<name>A0ABS1JW98_9BURK</name>
<dbReference type="SUPFAM" id="SSF53448">
    <property type="entry name" value="Nucleotide-diphospho-sugar transferases"/>
    <property type="match status" value="1"/>
</dbReference>
<protein>
    <submittedName>
        <fullName evidence="3">Nucleotidyltransferase family protein</fullName>
    </submittedName>
</protein>
<evidence type="ECO:0000313" key="4">
    <source>
        <dbReference type="Proteomes" id="UP000622707"/>
    </source>
</evidence>
<dbReference type="RefSeq" id="WP_201693148.1">
    <property type="nucleotide sequence ID" value="NZ_JAEQND010000019.1"/>
</dbReference>
<organism evidence="3 4">
    <name type="scientific">Ramlibacter alkalitolerans</name>
    <dbReference type="NCBI Taxonomy" id="2039631"/>
    <lineage>
        <taxon>Bacteria</taxon>
        <taxon>Pseudomonadati</taxon>
        <taxon>Pseudomonadota</taxon>
        <taxon>Betaproteobacteria</taxon>
        <taxon>Burkholderiales</taxon>
        <taxon>Comamonadaceae</taxon>
        <taxon>Ramlibacter</taxon>
    </lineage>
</organism>
<reference evidence="3 4" key="1">
    <citation type="journal article" date="2017" name="Int. J. Syst. Evol. Microbiol.">
        <title>Ramlibacter alkalitolerans sp. nov., alkali-tolerant bacterium isolated from soil of ginseng.</title>
        <authorList>
            <person name="Lee D.H."/>
            <person name="Cha C.J."/>
        </authorList>
    </citation>
    <scope>NUCLEOTIDE SEQUENCE [LARGE SCALE GENOMIC DNA]</scope>
    <source>
        <strain evidence="3 4">KACC 19305</strain>
    </source>
</reference>
<sequence length="259" mass="26664">MPGLTALVLAGTRPGGDPLAEYAGVSHKALIAIGGSTMIERVVAALAAAPEVGRILVAIDSPQRLEGLAGLLPASCGKPLATLPTADGPSATVAAALAREGAPLLVTTADHALLQPEWIHEFLAACPADADVVAALAGRAAVEAAAPGTRRTWLRFADGDFSGCNLFLLARPQAAGAVALWRELEAARKEPLRLMQRLGWSFALRYRFGRLSSTAAVARLGAMAGNARVALVAMRDGRAAIDVDKPADLDLVRALVSTG</sequence>
<dbReference type="Proteomes" id="UP000622707">
    <property type="component" value="Unassembled WGS sequence"/>
</dbReference>
<feature type="domain" description="MobA-like NTP transferase" evidence="2">
    <location>
        <begin position="24"/>
        <end position="137"/>
    </location>
</feature>